<dbReference type="InterPro" id="IPR000917">
    <property type="entry name" value="Sulfatase_N"/>
</dbReference>
<gene>
    <name evidence="7" type="ORF">PQO03_04990</name>
</gene>
<comment type="similarity">
    <text evidence="1">Belongs to the sulfatase family.</text>
</comment>
<name>A0ABY7VTC5_9BACT</name>
<dbReference type="InterPro" id="IPR017850">
    <property type="entry name" value="Alkaline_phosphatase_core_sf"/>
</dbReference>
<dbReference type="Pfam" id="PF00884">
    <property type="entry name" value="Sulfatase"/>
    <property type="match status" value="1"/>
</dbReference>
<evidence type="ECO:0000256" key="3">
    <source>
        <dbReference type="ARBA" id="ARBA00022801"/>
    </source>
</evidence>
<keyword evidence="2" id="KW-0479">Metal-binding</keyword>
<dbReference type="PROSITE" id="PS00149">
    <property type="entry name" value="SULFATASE_2"/>
    <property type="match status" value="1"/>
</dbReference>
<dbReference type="PANTHER" id="PTHR42693:SF53">
    <property type="entry name" value="ENDO-4-O-SULFATASE"/>
    <property type="match status" value="1"/>
</dbReference>
<dbReference type="Proteomes" id="UP001214250">
    <property type="component" value="Chromosome 1"/>
</dbReference>
<keyword evidence="5" id="KW-0732">Signal</keyword>
<evidence type="ECO:0000256" key="4">
    <source>
        <dbReference type="ARBA" id="ARBA00022837"/>
    </source>
</evidence>
<feature type="signal peptide" evidence="5">
    <location>
        <begin position="1"/>
        <end position="22"/>
    </location>
</feature>
<reference evidence="7 8" key="1">
    <citation type="submission" date="2023-02" db="EMBL/GenBank/DDBJ databases">
        <title>Genome sequence of Lentisphaera profundi SAORIC-696.</title>
        <authorList>
            <person name="Kim e."/>
            <person name="Cho J.-C."/>
            <person name="Choi A."/>
            <person name="Kang I."/>
        </authorList>
    </citation>
    <scope>NUCLEOTIDE SEQUENCE [LARGE SCALE GENOMIC DNA]</scope>
    <source>
        <strain evidence="7 8">SAORIC-696</strain>
    </source>
</reference>
<evidence type="ECO:0000256" key="2">
    <source>
        <dbReference type="ARBA" id="ARBA00022723"/>
    </source>
</evidence>
<dbReference type="InterPro" id="IPR050738">
    <property type="entry name" value="Sulfatase"/>
</dbReference>
<dbReference type="EMBL" id="CP117811">
    <property type="protein sequence ID" value="WDE97307.1"/>
    <property type="molecule type" value="Genomic_DNA"/>
</dbReference>
<evidence type="ECO:0000256" key="5">
    <source>
        <dbReference type="SAM" id="SignalP"/>
    </source>
</evidence>
<feature type="chain" id="PRO_5046880717" evidence="5">
    <location>
        <begin position="23"/>
        <end position="481"/>
    </location>
</feature>
<dbReference type="InterPro" id="IPR024607">
    <property type="entry name" value="Sulfatase_CS"/>
</dbReference>
<dbReference type="RefSeq" id="WP_274151620.1">
    <property type="nucleotide sequence ID" value="NZ_CP117811.1"/>
</dbReference>
<dbReference type="Gene3D" id="3.40.720.10">
    <property type="entry name" value="Alkaline Phosphatase, subunit A"/>
    <property type="match status" value="2"/>
</dbReference>
<protein>
    <submittedName>
        <fullName evidence="7">Sulfatase-like hydrolase/transferase</fullName>
    </submittedName>
</protein>
<dbReference type="SUPFAM" id="SSF53649">
    <property type="entry name" value="Alkaline phosphatase-like"/>
    <property type="match status" value="1"/>
</dbReference>
<sequence>MKIEMTKNLSLVLILLASMAYAGERPNIIIIVTDDHGYADFVAYEGSSPDLKTPNLDALSSAGAVVTNGYSTAPQCTPSRAAIATSRYQTRFGLDDNDLAPMDINEKTIAEKLKDSGYATGFVGKWHLGPKTGNKLWMEKNYPEGLKQKKAHIPENISRPYYPMSRGYSDYYDGSKSVYLRNFDLEGKAIKHEREVDNKTFRVDKQTDAALAFIDKNHNKAFFLHLNYFAPHVPMEVVKKHFDRFPGDMTERRRWGLASLAAIDDGIGAVMETLRKYKIEENTIVFYFADNGAPLKIKKQDLPYKARGGWSGSLNGELVGEKGMISEGGVRVPYLVYWKGKVPAQVYHKAVSTMDAGATALALAGVEVKKGELDGVNLMPYLSKDNKSNPHQYLYWRFWGQSVIRSDKWKFFELENGVQMLFDMTDPLPERKNLIKTYPELAADLQKNLATWRNQQKWPGFVKSYGREAQFFKHYFKLHEE</sequence>
<organism evidence="7 8">
    <name type="scientific">Lentisphaera profundi</name>
    <dbReference type="NCBI Taxonomy" id="1658616"/>
    <lineage>
        <taxon>Bacteria</taxon>
        <taxon>Pseudomonadati</taxon>
        <taxon>Lentisphaerota</taxon>
        <taxon>Lentisphaeria</taxon>
        <taxon>Lentisphaerales</taxon>
        <taxon>Lentisphaeraceae</taxon>
        <taxon>Lentisphaera</taxon>
    </lineage>
</organism>
<dbReference type="PANTHER" id="PTHR42693">
    <property type="entry name" value="ARYLSULFATASE FAMILY MEMBER"/>
    <property type="match status" value="1"/>
</dbReference>
<keyword evidence="4" id="KW-0106">Calcium</keyword>
<evidence type="ECO:0000259" key="6">
    <source>
        <dbReference type="Pfam" id="PF00884"/>
    </source>
</evidence>
<evidence type="ECO:0000313" key="8">
    <source>
        <dbReference type="Proteomes" id="UP001214250"/>
    </source>
</evidence>
<evidence type="ECO:0000256" key="1">
    <source>
        <dbReference type="ARBA" id="ARBA00008779"/>
    </source>
</evidence>
<keyword evidence="3" id="KW-0378">Hydrolase</keyword>
<keyword evidence="8" id="KW-1185">Reference proteome</keyword>
<accession>A0ABY7VTC5</accession>
<evidence type="ECO:0000313" key="7">
    <source>
        <dbReference type="EMBL" id="WDE97307.1"/>
    </source>
</evidence>
<feature type="domain" description="Sulfatase N-terminal" evidence="6">
    <location>
        <begin position="26"/>
        <end position="366"/>
    </location>
</feature>
<proteinExistence type="inferred from homology"/>